<accession>A0AAQ3UGS0</accession>
<dbReference type="EMBL" id="CP144752">
    <property type="protein sequence ID" value="WVZ91429.1"/>
    <property type="molecule type" value="Genomic_DNA"/>
</dbReference>
<evidence type="ECO:0000256" key="1">
    <source>
        <dbReference type="SAM" id="Phobius"/>
    </source>
</evidence>
<gene>
    <name evidence="3" type="ORF">U9M48_037599</name>
</gene>
<keyword evidence="1" id="KW-0472">Membrane</keyword>
<sequence>MTTRASILLVTVLLLFYTRGTLAARATPSAAAGPGTTPQRMNIWSFKGWRLPATIVGVPSGSAFLSLVAYYIYYKTKNGGRFAFNINCPSTLICGCCFAATAASTSGGGGRHAVKKSYAVDV</sequence>
<keyword evidence="4" id="KW-1185">Reference proteome</keyword>
<dbReference type="Proteomes" id="UP001341281">
    <property type="component" value="Chromosome 08"/>
</dbReference>
<feature type="chain" id="PRO_5043007537" evidence="2">
    <location>
        <begin position="24"/>
        <end position="122"/>
    </location>
</feature>
<protein>
    <submittedName>
        <fullName evidence="3">Uncharacterized protein</fullName>
    </submittedName>
</protein>
<feature type="signal peptide" evidence="2">
    <location>
        <begin position="1"/>
        <end position="23"/>
    </location>
</feature>
<proteinExistence type="predicted"/>
<name>A0AAQ3UGS0_PASNO</name>
<evidence type="ECO:0000256" key="2">
    <source>
        <dbReference type="SAM" id="SignalP"/>
    </source>
</evidence>
<reference evidence="3 4" key="1">
    <citation type="submission" date="2024-02" db="EMBL/GenBank/DDBJ databases">
        <title>High-quality chromosome-scale genome assembly of Pensacola bahiagrass (Paspalum notatum Flugge var. saurae).</title>
        <authorList>
            <person name="Vega J.M."/>
            <person name="Podio M."/>
            <person name="Orjuela J."/>
            <person name="Siena L.A."/>
            <person name="Pessino S.C."/>
            <person name="Combes M.C."/>
            <person name="Mariac C."/>
            <person name="Albertini E."/>
            <person name="Pupilli F."/>
            <person name="Ortiz J.P.A."/>
            <person name="Leblanc O."/>
        </authorList>
    </citation>
    <scope>NUCLEOTIDE SEQUENCE [LARGE SCALE GENOMIC DNA]</scope>
    <source>
        <strain evidence="3">R1</strain>
        <tissue evidence="3">Leaf</tissue>
    </source>
</reference>
<keyword evidence="2" id="KW-0732">Signal</keyword>
<evidence type="ECO:0000313" key="3">
    <source>
        <dbReference type="EMBL" id="WVZ91429.1"/>
    </source>
</evidence>
<dbReference type="AlphaFoldDB" id="A0AAQ3UGS0"/>
<feature type="transmembrane region" description="Helical" evidence="1">
    <location>
        <begin position="49"/>
        <end position="73"/>
    </location>
</feature>
<keyword evidence="1" id="KW-0812">Transmembrane</keyword>
<organism evidence="3 4">
    <name type="scientific">Paspalum notatum var. saurae</name>
    <dbReference type="NCBI Taxonomy" id="547442"/>
    <lineage>
        <taxon>Eukaryota</taxon>
        <taxon>Viridiplantae</taxon>
        <taxon>Streptophyta</taxon>
        <taxon>Embryophyta</taxon>
        <taxon>Tracheophyta</taxon>
        <taxon>Spermatophyta</taxon>
        <taxon>Magnoliopsida</taxon>
        <taxon>Liliopsida</taxon>
        <taxon>Poales</taxon>
        <taxon>Poaceae</taxon>
        <taxon>PACMAD clade</taxon>
        <taxon>Panicoideae</taxon>
        <taxon>Andropogonodae</taxon>
        <taxon>Paspaleae</taxon>
        <taxon>Paspalinae</taxon>
        <taxon>Paspalum</taxon>
    </lineage>
</organism>
<evidence type="ECO:0000313" key="4">
    <source>
        <dbReference type="Proteomes" id="UP001341281"/>
    </source>
</evidence>
<keyword evidence="1" id="KW-1133">Transmembrane helix</keyword>